<dbReference type="Pfam" id="PF24626">
    <property type="entry name" value="SH3_Tf2-1"/>
    <property type="match status" value="1"/>
</dbReference>
<dbReference type="GO" id="GO:0003964">
    <property type="term" value="F:RNA-directed DNA polymerase activity"/>
    <property type="evidence" value="ECO:0007669"/>
    <property type="project" value="UniProtKB-KW"/>
</dbReference>
<evidence type="ECO:0000259" key="2">
    <source>
        <dbReference type="Pfam" id="PF17919"/>
    </source>
</evidence>
<gene>
    <name evidence="4" type="ORF">Tco_0940890</name>
</gene>
<dbReference type="InterPro" id="IPR056924">
    <property type="entry name" value="SH3_Tf2-1"/>
</dbReference>
<protein>
    <submittedName>
        <fullName evidence="4">Reverse transcriptase domain-containing protein</fullName>
    </submittedName>
</protein>
<dbReference type="PANTHER" id="PTHR46148:SF59">
    <property type="entry name" value="NUCLEOTIDYLTRANSFERASE, RIBONUCLEASE H"/>
    <property type="match status" value="1"/>
</dbReference>
<dbReference type="EMBL" id="BQNB010015525">
    <property type="protein sequence ID" value="GJT41025.1"/>
    <property type="molecule type" value="Genomic_DNA"/>
</dbReference>
<feature type="domain" description="Reverse transcriptase/retrotransposon-derived protein RNase H-like" evidence="2">
    <location>
        <begin position="293"/>
        <end position="335"/>
    </location>
</feature>
<keyword evidence="4" id="KW-0695">RNA-directed DNA polymerase</keyword>
<reference evidence="4" key="1">
    <citation type="journal article" date="2022" name="Int. J. Mol. Sci.">
        <title>Draft Genome of Tanacetum Coccineum: Genomic Comparison of Closely Related Tanacetum-Family Plants.</title>
        <authorList>
            <person name="Yamashiro T."/>
            <person name="Shiraishi A."/>
            <person name="Nakayama K."/>
            <person name="Satake H."/>
        </authorList>
    </citation>
    <scope>NUCLEOTIDE SEQUENCE</scope>
</reference>
<feature type="region of interest" description="Disordered" evidence="1">
    <location>
        <begin position="54"/>
        <end position="183"/>
    </location>
</feature>
<feature type="compositionally biased region" description="Basic and acidic residues" evidence="1">
    <location>
        <begin position="54"/>
        <end position="80"/>
    </location>
</feature>
<keyword evidence="5" id="KW-1185">Reference proteome</keyword>
<dbReference type="InterPro" id="IPR043502">
    <property type="entry name" value="DNA/RNA_pol_sf"/>
</dbReference>
<dbReference type="Proteomes" id="UP001151760">
    <property type="component" value="Unassembled WGS sequence"/>
</dbReference>
<dbReference type="Pfam" id="PF17919">
    <property type="entry name" value="RT_RNaseH_2"/>
    <property type="match status" value="1"/>
</dbReference>
<feature type="compositionally biased region" description="Low complexity" evidence="1">
    <location>
        <begin position="152"/>
        <end position="177"/>
    </location>
</feature>
<accession>A0ABQ5DP99</accession>
<proteinExistence type="predicted"/>
<dbReference type="SUPFAM" id="SSF50630">
    <property type="entry name" value="Acid proteases"/>
    <property type="match status" value="1"/>
</dbReference>
<evidence type="ECO:0000313" key="5">
    <source>
        <dbReference type="Proteomes" id="UP001151760"/>
    </source>
</evidence>
<name>A0ABQ5DP99_9ASTR</name>
<keyword evidence="4" id="KW-0548">Nucleotidyltransferase</keyword>
<feature type="compositionally biased region" description="Basic residues" evidence="1">
    <location>
        <begin position="81"/>
        <end position="90"/>
    </location>
</feature>
<keyword evidence="4" id="KW-0808">Transferase</keyword>
<dbReference type="InterPro" id="IPR041577">
    <property type="entry name" value="RT_RNaseH_2"/>
</dbReference>
<dbReference type="InterPro" id="IPR021109">
    <property type="entry name" value="Peptidase_aspartic_dom_sf"/>
</dbReference>
<dbReference type="Pfam" id="PF08284">
    <property type="entry name" value="RVP_2"/>
    <property type="match status" value="1"/>
</dbReference>
<feature type="compositionally biased region" description="Acidic residues" evidence="1">
    <location>
        <begin position="99"/>
        <end position="114"/>
    </location>
</feature>
<evidence type="ECO:0000313" key="4">
    <source>
        <dbReference type="EMBL" id="GJT41025.1"/>
    </source>
</evidence>
<evidence type="ECO:0000256" key="1">
    <source>
        <dbReference type="SAM" id="MobiDB-lite"/>
    </source>
</evidence>
<comment type="caution">
    <text evidence="4">The sequence shown here is derived from an EMBL/GenBank/DDBJ whole genome shotgun (WGS) entry which is preliminary data.</text>
</comment>
<organism evidence="4 5">
    <name type="scientific">Tanacetum coccineum</name>
    <dbReference type="NCBI Taxonomy" id="301880"/>
    <lineage>
        <taxon>Eukaryota</taxon>
        <taxon>Viridiplantae</taxon>
        <taxon>Streptophyta</taxon>
        <taxon>Embryophyta</taxon>
        <taxon>Tracheophyta</taxon>
        <taxon>Spermatophyta</taxon>
        <taxon>Magnoliopsida</taxon>
        <taxon>eudicotyledons</taxon>
        <taxon>Gunneridae</taxon>
        <taxon>Pentapetalae</taxon>
        <taxon>asterids</taxon>
        <taxon>campanulids</taxon>
        <taxon>Asterales</taxon>
        <taxon>Asteraceae</taxon>
        <taxon>Asteroideae</taxon>
        <taxon>Anthemideae</taxon>
        <taxon>Anthemidinae</taxon>
        <taxon>Tanacetum</taxon>
    </lineage>
</organism>
<reference evidence="4" key="2">
    <citation type="submission" date="2022-01" db="EMBL/GenBank/DDBJ databases">
        <authorList>
            <person name="Yamashiro T."/>
            <person name="Shiraishi A."/>
            <person name="Satake H."/>
            <person name="Nakayama K."/>
        </authorList>
    </citation>
    <scope>NUCLEOTIDE SEQUENCE</scope>
</reference>
<dbReference type="Gene3D" id="3.10.10.10">
    <property type="entry name" value="HIV Type 1 Reverse Transcriptase, subunit A, domain 1"/>
    <property type="match status" value="1"/>
</dbReference>
<sequence>MMNYLKNQGTWKITQLKKLNFEEVKKEFDKLVKQIESFAPISFEATKASLKRFGEELQTKTPKRLKEEKGDEAKDDESTKKSGKRRKQMARKGMNTNVDENDSEDSDKVDEQEETNTGTETPINPVPVAMKTPRHYKNKCPNNGSQGGGNQIRGNQQNPQNNQRQNQGKPKGNNKSSTITQGGGIAPGRVYSLCAEAAVKDNNVVNGTFLINNVYTSVLFDTGADRSFVSYAFSKYINIHPTTLDTNYSVELADEEVKELAEQLKELSDKGFIRQVPLVGAPILFVKKKDGFSNVQRTAFQLLKQKLCVAPILALPEGSDDFVVYCDASIKGLGAEWIGEKITMDFHHKLPKTATRFDSIWVIVDHLTKLLTFCQMRDGFDKKIDEAIHDGRLVARRKCCSPVCWAEVGEAQLTGPEIIHETTKKIFKIRNRMQAAHDRQKSYADKRRRPLEFEVGDRLWQELPHWKGIGPVAYRLELPQELSRVHNVFHVCNLNKCLSDDTLVIPLEEIQLDDKLNFVKEPVEVMDREVKQLKRSRIPIVKVCWNARRGPEYTWEREDQFKSKYPQLFVNSQSPTTP</sequence>
<dbReference type="PANTHER" id="PTHR46148">
    <property type="entry name" value="CHROMO DOMAIN-CONTAINING PROTEIN"/>
    <property type="match status" value="1"/>
</dbReference>
<feature type="domain" description="Tf2-1-like SH3-like" evidence="3">
    <location>
        <begin position="468"/>
        <end position="497"/>
    </location>
</feature>
<evidence type="ECO:0000259" key="3">
    <source>
        <dbReference type="Pfam" id="PF24626"/>
    </source>
</evidence>
<dbReference type="CDD" id="cd00303">
    <property type="entry name" value="retropepsin_like"/>
    <property type="match status" value="1"/>
</dbReference>
<dbReference type="SUPFAM" id="SSF56672">
    <property type="entry name" value="DNA/RNA polymerases"/>
    <property type="match status" value="1"/>
</dbReference>